<evidence type="ECO:0008006" key="4">
    <source>
        <dbReference type="Google" id="ProtNLM"/>
    </source>
</evidence>
<dbReference type="OrthoDB" id="116480at2"/>
<dbReference type="RefSeq" id="WP_121464129.1">
    <property type="nucleotide sequence ID" value="NZ_CP025121.1"/>
</dbReference>
<keyword evidence="1" id="KW-0472">Membrane</keyword>
<sequence>MLRDKIKISGTFERIKDNFFFTSKTNIIYQNRVTRAGIAAKTIILLLVVSLFSGVSWFFTDSFREGIKSIILPLFFIFSLITFFASIIGTKSVELSKVCSFVYSAFTGISVGIMLNLCKDTNVMPICLMALFATASVFVVTSYLYYKGSLLEIDNSQLIKKMSSIFFVLFIIELVALFCCKDAFYYAMISIPINLFMIIFSTLILIEHFRYVDNVIMNSMPIKYEWQLSLGFSMLFIAIFLRIFELLMLLFGRNND</sequence>
<feature type="transmembrane region" description="Helical" evidence="1">
    <location>
        <begin position="226"/>
        <end position="251"/>
    </location>
</feature>
<reference evidence="2 3" key="1">
    <citation type="journal article" date="2018" name="BMC Genomics">
        <title>Comparative genome analysis of jujube witches'-broom Phytoplasma, an obligate pathogen that causes jujube witches'-broom disease.</title>
        <authorList>
            <person name="Wang J."/>
            <person name="Song L."/>
            <person name="Jiao Q."/>
            <person name="Yang S."/>
            <person name="Gao R."/>
            <person name="Lu X."/>
            <person name="Zhou G."/>
        </authorList>
    </citation>
    <scope>NUCLEOTIDE SEQUENCE [LARGE SCALE GENOMIC DNA]</scope>
    <source>
        <strain evidence="2">Jwb-nky</strain>
    </source>
</reference>
<feature type="transmembrane region" description="Helical" evidence="1">
    <location>
        <begin position="100"/>
        <end position="117"/>
    </location>
</feature>
<dbReference type="Proteomes" id="UP000272462">
    <property type="component" value="Chromosome"/>
</dbReference>
<keyword evidence="1" id="KW-0812">Transmembrane</keyword>
<feature type="transmembrane region" description="Helical" evidence="1">
    <location>
        <begin position="70"/>
        <end position="88"/>
    </location>
</feature>
<feature type="transmembrane region" description="Helical" evidence="1">
    <location>
        <begin position="158"/>
        <end position="178"/>
    </location>
</feature>
<keyword evidence="3" id="KW-1185">Reference proteome</keyword>
<feature type="transmembrane region" description="Helical" evidence="1">
    <location>
        <begin position="38"/>
        <end position="58"/>
    </location>
</feature>
<name>A0A660HNQ3_ZIZJU</name>
<accession>A0A660HNQ3</accession>
<feature type="transmembrane region" description="Helical" evidence="1">
    <location>
        <begin position="123"/>
        <end position="146"/>
    </location>
</feature>
<dbReference type="EMBL" id="CP025121">
    <property type="protein sequence ID" value="AYJ01416.1"/>
    <property type="molecule type" value="Genomic_DNA"/>
</dbReference>
<feature type="transmembrane region" description="Helical" evidence="1">
    <location>
        <begin position="184"/>
        <end position="206"/>
    </location>
</feature>
<keyword evidence="1" id="KW-1133">Transmembrane helix</keyword>
<dbReference type="Pfam" id="PF12811">
    <property type="entry name" value="BaxI_1"/>
    <property type="match status" value="1"/>
</dbReference>
<evidence type="ECO:0000256" key="1">
    <source>
        <dbReference type="SAM" id="Phobius"/>
    </source>
</evidence>
<organism evidence="2 3">
    <name type="scientific">Ziziphus jujuba witches'-broom phytoplasma</name>
    <dbReference type="NCBI Taxonomy" id="135727"/>
    <lineage>
        <taxon>Bacteria</taxon>
        <taxon>Bacillati</taxon>
        <taxon>Mycoplasmatota</taxon>
        <taxon>Mollicutes</taxon>
        <taxon>Acholeplasmatales</taxon>
        <taxon>Acholeplasmataceae</taxon>
        <taxon>Candidatus Phytoplasma</taxon>
        <taxon>16SrV (Elm yellows group)</taxon>
    </lineage>
</organism>
<evidence type="ECO:0000313" key="3">
    <source>
        <dbReference type="Proteomes" id="UP000272462"/>
    </source>
</evidence>
<evidence type="ECO:0000313" key="2">
    <source>
        <dbReference type="EMBL" id="AYJ01416.1"/>
    </source>
</evidence>
<dbReference type="KEGG" id="pzi:CWO85_02805"/>
<proteinExistence type="predicted"/>
<gene>
    <name evidence="2" type="ORF">CWO85_02805</name>
</gene>
<dbReference type="AlphaFoldDB" id="A0A660HNQ3"/>
<protein>
    <recommendedName>
        <fullName evidence="4">Bax inhibitor-1/YccA family protein</fullName>
    </recommendedName>
</protein>
<dbReference type="InterPro" id="IPR010539">
    <property type="entry name" value="BaxI_1-like"/>
</dbReference>